<feature type="region of interest" description="Disordered" evidence="1">
    <location>
        <begin position="1"/>
        <end position="28"/>
    </location>
</feature>
<proteinExistence type="predicted"/>
<reference evidence="2" key="2">
    <citation type="journal article" date="2015" name="Fish Shellfish Immunol.">
        <title>Early steps in the European eel (Anguilla anguilla)-Vibrio vulnificus interaction in the gills: Role of the RtxA13 toxin.</title>
        <authorList>
            <person name="Callol A."/>
            <person name="Pajuelo D."/>
            <person name="Ebbesson L."/>
            <person name="Teles M."/>
            <person name="MacKenzie S."/>
            <person name="Amaro C."/>
        </authorList>
    </citation>
    <scope>NUCLEOTIDE SEQUENCE</scope>
</reference>
<dbReference type="AlphaFoldDB" id="A0A0E9SAC5"/>
<evidence type="ECO:0000256" key="1">
    <source>
        <dbReference type="SAM" id="MobiDB-lite"/>
    </source>
</evidence>
<sequence length="28" mass="3121">MFLPPGGSFYLPPFPSSASLPHPRARHR</sequence>
<accession>A0A0E9SAC5</accession>
<protein>
    <submittedName>
        <fullName evidence="2">Uncharacterized protein</fullName>
    </submittedName>
</protein>
<name>A0A0E9SAC5_ANGAN</name>
<organism evidence="2">
    <name type="scientific">Anguilla anguilla</name>
    <name type="common">European freshwater eel</name>
    <name type="synonym">Muraena anguilla</name>
    <dbReference type="NCBI Taxonomy" id="7936"/>
    <lineage>
        <taxon>Eukaryota</taxon>
        <taxon>Metazoa</taxon>
        <taxon>Chordata</taxon>
        <taxon>Craniata</taxon>
        <taxon>Vertebrata</taxon>
        <taxon>Euteleostomi</taxon>
        <taxon>Actinopterygii</taxon>
        <taxon>Neopterygii</taxon>
        <taxon>Teleostei</taxon>
        <taxon>Anguilliformes</taxon>
        <taxon>Anguillidae</taxon>
        <taxon>Anguilla</taxon>
    </lineage>
</organism>
<dbReference type="EMBL" id="GBXM01071114">
    <property type="protein sequence ID" value="JAH37463.1"/>
    <property type="molecule type" value="Transcribed_RNA"/>
</dbReference>
<reference evidence="2" key="1">
    <citation type="submission" date="2014-11" db="EMBL/GenBank/DDBJ databases">
        <authorList>
            <person name="Amaro Gonzalez C."/>
        </authorList>
    </citation>
    <scope>NUCLEOTIDE SEQUENCE</scope>
</reference>
<evidence type="ECO:0000313" key="2">
    <source>
        <dbReference type="EMBL" id="JAH37463.1"/>
    </source>
</evidence>